<name>A0ABP7IN28_9ACTN</name>
<dbReference type="Proteomes" id="UP001501821">
    <property type="component" value="Unassembled WGS sequence"/>
</dbReference>
<gene>
    <name evidence="8 10" type="primary">trpC</name>
    <name evidence="10" type="ORF">GCM10022242_24990</name>
</gene>
<evidence type="ECO:0000259" key="9">
    <source>
        <dbReference type="Pfam" id="PF00218"/>
    </source>
</evidence>
<dbReference type="HAMAP" id="MF_00134_B">
    <property type="entry name" value="IGPS_B"/>
    <property type="match status" value="1"/>
</dbReference>
<dbReference type="InterPro" id="IPR045186">
    <property type="entry name" value="Indole-3-glycerol_P_synth"/>
</dbReference>
<comment type="similarity">
    <text evidence="8">Belongs to the TrpC family.</text>
</comment>
<dbReference type="SUPFAM" id="SSF51366">
    <property type="entry name" value="Ribulose-phoshate binding barrel"/>
    <property type="match status" value="1"/>
</dbReference>
<reference evidence="11" key="1">
    <citation type="journal article" date="2019" name="Int. J. Syst. Evol. Microbiol.">
        <title>The Global Catalogue of Microorganisms (GCM) 10K type strain sequencing project: providing services to taxonomists for standard genome sequencing and annotation.</title>
        <authorList>
            <consortium name="The Broad Institute Genomics Platform"/>
            <consortium name="The Broad Institute Genome Sequencing Center for Infectious Disease"/>
            <person name="Wu L."/>
            <person name="Ma J."/>
        </authorList>
    </citation>
    <scope>NUCLEOTIDE SEQUENCE [LARGE SCALE GENOMIC DNA]</scope>
    <source>
        <strain evidence="11">JCM 16953</strain>
    </source>
</reference>
<dbReference type="PANTHER" id="PTHR22854">
    <property type="entry name" value="TRYPTOPHAN BIOSYNTHESIS PROTEIN"/>
    <property type="match status" value="1"/>
</dbReference>
<comment type="caution">
    <text evidence="10">The sequence shown here is derived from an EMBL/GenBank/DDBJ whole genome shotgun (WGS) entry which is preliminary data.</text>
</comment>
<dbReference type="PROSITE" id="PS00614">
    <property type="entry name" value="IGPS"/>
    <property type="match status" value="1"/>
</dbReference>
<dbReference type="InterPro" id="IPR001468">
    <property type="entry name" value="Indole-3-GlycerolPSynthase_CS"/>
</dbReference>
<dbReference type="Gene3D" id="3.20.20.70">
    <property type="entry name" value="Aldolase class I"/>
    <property type="match status" value="1"/>
</dbReference>
<keyword evidence="7 8" id="KW-0456">Lyase</keyword>
<evidence type="ECO:0000313" key="10">
    <source>
        <dbReference type="EMBL" id="GAA3822430.1"/>
    </source>
</evidence>
<dbReference type="EMBL" id="BAABAH010000008">
    <property type="protein sequence ID" value="GAA3822430.1"/>
    <property type="molecule type" value="Genomic_DNA"/>
</dbReference>
<dbReference type="InterPro" id="IPR013798">
    <property type="entry name" value="Indole-3-glycerol_P_synth_dom"/>
</dbReference>
<accession>A0ABP7IN28</accession>
<comment type="catalytic activity">
    <reaction evidence="1 8">
        <text>1-(2-carboxyphenylamino)-1-deoxy-D-ribulose 5-phosphate + H(+) = (1S,2R)-1-C-(indol-3-yl)glycerol 3-phosphate + CO2 + H2O</text>
        <dbReference type="Rhea" id="RHEA:23476"/>
        <dbReference type="ChEBI" id="CHEBI:15377"/>
        <dbReference type="ChEBI" id="CHEBI:15378"/>
        <dbReference type="ChEBI" id="CHEBI:16526"/>
        <dbReference type="ChEBI" id="CHEBI:58613"/>
        <dbReference type="ChEBI" id="CHEBI:58866"/>
        <dbReference type="EC" id="4.1.1.48"/>
    </reaction>
</comment>
<dbReference type="RefSeq" id="WP_344775871.1">
    <property type="nucleotide sequence ID" value="NZ_BAABAH010000008.1"/>
</dbReference>
<dbReference type="EC" id="4.1.1.48" evidence="8"/>
<keyword evidence="6 8" id="KW-0057">Aromatic amino acid biosynthesis</keyword>
<evidence type="ECO:0000313" key="11">
    <source>
        <dbReference type="Proteomes" id="UP001501821"/>
    </source>
</evidence>
<dbReference type="PANTHER" id="PTHR22854:SF2">
    <property type="entry name" value="INDOLE-3-GLYCEROL-PHOSPHATE SYNTHASE"/>
    <property type="match status" value="1"/>
</dbReference>
<keyword evidence="11" id="KW-1185">Reference proteome</keyword>
<proteinExistence type="inferred from homology"/>
<evidence type="ECO:0000256" key="6">
    <source>
        <dbReference type="ARBA" id="ARBA00023141"/>
    </source>
</evidence>
<dbReference type="InterPro" id="IPR011060">
    <property type="entry name" value="RibuloseP-bd_barrel"/>
</dbReference>
<comment type="pathway">
    <text evidence="2 8">Amino-acid biosynthesis; L-tryptophan biosynthesis; L-tryptophan from chorismate: step 4/5.</text>
</comment>
<keyword evidence="5 8" id="KW-0822">Tryptophan biosynthesis</keyword>
<dbReference type="InterPro" id="IPR013785">
    <property type="entry name" value="Aldolase_TIM"/>
</dbReference>
<evidence type="ECO:0000256" key="7">
    <source>
        <dbReference type="ARBA" id="ARBA00023239"/>
    </source>
</evidence>
<feature type="domain" description="Indole-3-glycerol phosphate synthase" evidence="9">
    <location>
        <begin position="4"/>
        <end position="254"/>
    </location>
</feature>
<evidence type="ECO:0000256" key="5">
    <source>
        <dbReference type="ARBA" id="ARBA00022822"/>
    </source>
</evidence>
<dbReference type="CDD" id="cd00331">
    <property type="entry name" value="IGPS"/>
    <property type="match status" value="1"/>
</dbReference>
<dbReference type="HAMAP" id="MF_00134_A">
    <property type="entry name" value="IGPS_A"/>
    <property type="match status" value="1"/>
</dbReference>
<organism evidence="10 11">
    <name type="scientific">Nocardioides panacisoli</name>
    <dbReference type="NCBI Taxonomy" id="627624"/>
    <lineage>
        <taxon>Bacteria</taxon>
        <taxon>Bacillati</taxon>
        <taxon>Actinomycetota</taxon>
        <taxon>Actinomycetes</taxon>
        <taxon>Propionibacteriales</taxon>
        <taxon>Nocardioidaceae</taxon>
        <taxon>Nocardioides</taxon>
    </lineage>
</organism>
<protein>
    <recommendedName>
        <fullName evidence="8">Indole-3-glycerol phosphate synthase</fullName>
        <shortName evidence="8">IGPS</shortName>
        <ecNumber evidence="8">4.1.1.48</ecNumber>
    </recommendedName>
</protein>
<dbReference type="Pfam" id="PF00218">
    <property type="entry name" value="IGPS"/>
    <property type="match status" value="1"/>
</dbReference>
<keyword evidence="4 8" id="KW-0210">Decarboxylase</keyword>
<keyword evidence="3 8" id="KW-0028">Amino-acid biosynthesis</keyword>
<evidence type="ECO:0000256" key="2">
    <source>
        <dbReference type="ARBA" id="ARBA00004696"/>
    </source>
</evidence>
<evidence type="ECO:0000256" key="1">
    <source>
        <dbReference type="ARBA" id="ARBA00001633"/>
    </source>
</evidence>
<sequence>MSVLDDIVAGVREDLAGRQAATPVADLRAALADVDPARDPMPHFRAPGSSVIAEVKRRSPSKGDLADIPDPAALAREYAAGGAAAISVLTERRRFGGSLEDLRAVRAAVDTPLLRKDFIVDPYQLLEARAAGADLALLIVAALEDDLLRSLHDQARELGLTVLVEVHDEVEAERAVDLGAELVGVNARNLKTLEVDPDAFGRIAPSVPADRVLVAESGISGPADVKRYVAEGARVVLVGEALVKDGAPRQAVAEMTALHPEGGGRVEVGRQA</sequence>
<evidence type="ECO:0000256" key="3">
    <source>
        <dbReference type="ARBA" id="ARBA00022605"/>
    </source>
</evidence>
<evidence type="ECO:0000256" key="8">
    <source>
        <dbReference type="HAMAP-Rule" id="MF_00134"/>
    </source>
</evidence>
<dbReference type="NCBIfam" id="NF001369">
    <property type="entry name" value="PRK00278.1-1"/>
    <property type="match status" value="1"/>
</dbReference>
<evidence type="ECO:0000256" key="4">
    <source>
        <dbReference type="ARBA" id="ARBA00022793"/>
    </source>
</evidence>
<dbReference type="NCBIfam" id="NF001377">
    <property type="entry name" value="PRK00278.2-4"/>
    <property type="match status" value="1"/>
</dbReference>